<feature type="domain" description="RWD" evidence="2">
    <location>
        <begin position="57"/>
        <end position="196"/>
    </location>
</feature>
<dbReference type="GO" id="GO:0004860">
    <property type="term" value="F:protein kinase inhibitor activity"/>
    <property type="evidence" value="ECO:0007669"/>
    <property type="project" value="EnsemblFungi"/>
</dbReference>
<feature type="compositionally biased region" description="Acidic residues" evidence="1">
    <location>
        <begin position="118"/>
        <end position="143"/>
    </location>
</feature>
<dbReference type="STRING" id="1382522.W6MTX0"/>
<dbReference type="GO" id="GO:0002181">
    <property type="term" value="P:cytoplasmic translation"/>
    <property type="evidence" value="ECO:0007669"/>
    <property type="project" value="EnsemblFungi"/>
</dbReference>
<dbReference type="HOGENOM" id="CLU_084528_0_0_1"/>
<dbReference type="PANTHER" id="PTHR12292">
    <property type="entry name" value="RWD DOMAIN-CONTAINING PROTEIN"/>
    <property type="match status" value="1"/>
</dbReference>
<dbReference type="InterPro" id="IPR040213">
    <property type="entry name" value="GIR2-like"/>
</dbReference>
<name>W6MTX0_9ASCO</name>
<protein>
    <recommendedName>
        <fullName evidence="2">RWD domain-containing protein</fullName>
    </recommendedName>
</protein>
<reference evidence="3" key="1">
    <citation type="submission" date="2013-12" db="EMBL/GenBank/DDBJ databases">
        <authorList>
            <person name="Genoscope - CEA"/>
        </authorList>
    </citation>
    <scope>NUCLEOTIDE SEQUENCE</scope>
    <source>
        <strain evidence="3">CBS 1993</strain>
    </source>
</reference>
<dbReference type="Proteomes" id="UP000019384">
    <property type="component" value="Unassembled WGS sequence"/>
</dbReference>
<proteinExistence type="predicted"/>
<feature type="region of interest" description="Disordered" evidence="1">
    <location>
        <begin position="116"/>
        <end position="148"/>
    </location>
</feature>
<dbReference type="RefSeq" id="XP_022457302.1">
    <property type="nucleotide sequence ID" value="XM_022605877.1"/>
</dbReference>
<evidence type="ECO:0000256" key="1">
    <source>
        <dbReference type="SAM" id="MobiDB-lite"/>
    </source>
</evidence>
<dbReference type="InterPro" id="IPR016135">
    <property type="entry name" value="UBQ-conjugating_enzyme/RWD"/>
</dbReference>
<dbReference type="InterPro" id="IPR006575">
    <property type="entry name" value="RWD_dom"/>
</dbReference>
<dbReference type="GeneID" id="34518690"/>
<reference evidence="3" key="2">
    <citation type="submission" date="2014-02" db="EMBL/GenBank/DDBJ databases">
        <title>Complete DNA sequence of /Kuraishia capsulata/ illustrates novel genomic features among budding yeasts (/Saccharomycotina/).</title>
        <authorList>
            <person name="Morales L."/>
            <person name="Noel B."/>
            <person name="Porcel B."/>
            <person name="Marcet-Houben M."/>
            <person name="Hullo M-F."/>
            <person name="Sacerdot C."/>
            <person name="Tekaia F."/>
            <person name="Leh-Louis V."/>
            <person name="Despons L."/>
            <person name="Khanna V."/>
            <person name="Aury J-M."/>
            <person name="Barbe V."/>
            <person name="Couloux A."/>
            <person name="Labadie K."/>
            <person name="Pelletier E."/>
            <person name="Souciet J-L."/>
            <person name="Boekhout T."/>
            <person name="Gabaldon T."/>
            <person name="Wincker P."/>
            <person name="Dujon B."/>
        </authorList>
    </citation>
    <scope>NUCLEOTIDE SEQUENCE</scope>
    <source>
        <strain evidence="3">CBS 1993</strain>
    </source>
</reference>
<dbReference type="AlphaFoldDB" id="W6MTX0"/>
<gene>
    <name evidence="3" type="ORF">KUCA_T00001257001</name>
</gene>
<organism evidence="3 4">
    <name type="scientific">Kuraishia capsulata CBS 1993</name>
    <dbReference type="NCBI Taxonomy" id="1382522"/>
    <lineage>
        <taxon>Eukaryota</taxon>
        <taxon>Fungi</taxon>
        <taxon>Dikarya</taxon>
        <taxon>Ascomycota</taxon>
        <taxon>Saccharomycotina</taxon>
        <taxon>Pichiomycetes</taxon>
        <taxon>Pichiales</taxon>
        <taxon>Pichiaceae</taxon>
        <taxon>Kuraishia</taxon>
    </lineage>
</organism>
<dbReference type="OrthoDB" id="277175at2759"/>
<dbReference type="SUPFAM" id="SSF54495">
    <property type="entry name" value="UBC-like"/>
    <property type="match status" value="1"/>
</dbReference>
<dbReference type="GO" id="GO:0031333">
    <property type="term" value="P:negative regulation of protein-containing complex assembly"/>
    <property type="evidence" value="ECO:0007669"/>
    <property type="project" value="EnsemblFungi"/>
</dbReference>
<dbReference type="PROSITE" id="PS50908">
    <property type="entry name" value="RWD"/>
    <property type="match status" value="1"/>
</dbReference>
<sequence length="287" mass="33005">MTKGAVVNATDHRHVTSEGRRAVSNSKFFIINTKLNGGHSDAKYLKLTMDPAEEQAQELEVLESIYPDELTKLSDKQFVINVLLETETERKHRLALHVEYPDTYPEVIPLLKVRIGESLEEDEDDESEDYEDEEEEEDNEADDEHASPVHIPETVEFDSDDLSNLLTKVIEEAEENVGMPSVFALVSVLKDLAESMFIRKCEEAQKLHDEELQRREREEQKKFNGTKVTPQSFEEWRLRFREEMKIDERLEQRAKTANGGKLTGKEIFERGLAGNDDLVEGLENLQV</sequence>
<keyword evidence="4" id="KW-1185">Reference proteome</keyword>
<dbReference type="Gene3D" id="3.10.110.10">
    <property type="entry name" value="Ubiquitin Conjugating Enzyme"/>
    <property type="match status" value="1"/>
</dbReference>
<dbReference type="GO" id="GO:1903833">
    <property type="term" value="P:positive regulation of cellular response to amino acid starvation"/>
    <property type="evidence" value="ECO:0007669"/>
    <property type="project" value="EnsemblFungi"/>
</dbReference>
<evidence type="ECO:0000313" key="4">
    <source>
        <dbReference type="Proteomes" id="UP000019384"/>
    </source>
</evidence>
<dbReference type="GO" id="GO:0034198">
    <property type="term" value="P:cellular response to amino acid starvation"/>
    <property type="evidence" value="ECO:0007669"/>
    <property type="project" value="EnsemblFungi"/>
</dbReference>
<accession>W6MTX0</accession>
<dbReference type="SMART" id="SM00591">
    <property type="entry name" value="RWD"/>
    <property type="match status" value="1"/>
</dbReference>
<evidence type="ECO:0000259" key="2">
    <source>
        <dbReference type="PROSITE" id="PS50908"/>
    </source>
</evidence>
<evidence type="ECO:0000313" key="3">
    <source>
        <dbReference type="EMBL" id="CDK25290.1"/>
    </source>
</evidence>
<dbReference type="Pfam" id="PF05773">
    <property type="entry name" value="RWD"/>
    <property type="match status" value="1"/>
</dbReference>
<dbReference type="EMBL" id="HG793125">
    <property type="protein sequence ID" value="CDK25290.1"/>
    <property type="molecule type" value="Genomic_DNA"/>
</dbReference>